<evidence type="ECO:0000256" key="3">
    <source>
        <dbReference type="ARBA" id="ARBA00020973"/>
    </source>
</evidence>
<evidence type="ECO:0000256" key="5">
    <source>
        <dbReference type="ARBA" id="ARBA00022927"/>
    </source>
</evidence>
<organism evidence="13 14">
    <name type="scientific">Raphidocelis subcapitata</name>
    <dbReference type="NCBI Taxonomy" id="307507"/>
    <lineage>
        <taxon>Eukaryota</taxon>
        <taxon>Viridiplantae</taxon>
        <taxon>Chlorophyta</taxon>
        <taxon>core chlorophytes</taxon>
        <taxon>Chlorophyceae</taxon>
        <taxon>CS clade</taxon>
        <taxon>Sphaeropleales</taxon>
        <taxon>Selenastraceae</taxon>
        <taxon>Raphidocelis</taxon>
    </lineage>
</organism>
<dbReference type="InParanoid" id="A0A2V0P5U2"/>
<comment type="subcellular location">
    <subcellularLocation>
        <location evidence="1 9">Golgi apparatus membrane</location>
        <topology evidence="1 9">Peripheral membrane protein</topology>
    </subcellularLocation>
</comment>
<dbReference type="GO" id="GO:0017119">
    <property type="term" value="C:Golgi transport complex"/>
    <property type="evidence" value="ECO:0007669"/>
    <property type="project" value="UniProtKB-UniRule"/>
</dbReference>
<evidence type="ECO:0000256" key="1">
    <source>
        <dbReference type="ARBA" id="ARBA00004395"/>
    </source>
</evidence>
<keyword evidence="5 9" id="KW-0653">Protein transport</keyword>
<evidence type="ECO:0000256" key="7">
    <source>
        <dbReference type="ARBA" id="ARBA00023136"/>
    </source>
</evidence>
<dbReference type="FunCoup" id="A0A2V0P5U2">
    <property type="interactions" value="2144"/>
</dbReference>
<evidence type="ECO:0000256" key="10">
    <source>
        <dbReference type="SAM" id="MobiDB-lite"/>
    </source>
</evidence>
<dbReference type="PANTHER" id="PTHR21506:SF0">
    <property type="entry name" value="CONSERVED OLIGOMERIC GOLGI COMPLEX SUBUNIT 6"/>
    <property type="match status" value="1"/>
</dbReference>
<feature type="compositionally biased region" description="Low complexity" evidence="10">
    <location>
        <begin position="312"/>
        <end position="325"/>
    </location>
</feature>
<keyword evidence="14" id="KW-1185">Reference proteome</keyword>
<comment type="caution">
    <text evidence="13">The sequence shown here is derived from an EMBL/GenBank/DDBJ whole genome shotgun (WGS) entry which is preliminary data.</text>
</comment>
<gene>
    <name evidence="13" type="ORF">Rsub_07943</name>
</gene>
<sequence>MASALAPGLARKVKKILDTRTESQELTAALATLSSFYDANTPAARRALRSAVEQRGLDINQRFLEAAETVIQSLDEVQSQLDALSASCGAMSSAIAGAKASAGPLLSESERLAREAAAVEAKAGMVVAFLEQYQLTPEEISVLQGGQVGPAFFAALSRVRAIHDNCRALLRGHHQRAGLELMDQMASYQEGGYETLCRWVQAECRNLGEHDAPEVDPTLTAAVAALRQRPVLFKYCAEEVAGARHGALFQRFIVALTRGGPGGVPAPIEMHAHDPRRYVADMMAWAHQALAGEREFVAALFGEGDPDGERGQGQQQQGQQQQGQQPDGGAGAGVGPADALSSAALLDRIFEGICRPLRVRVEQVLVMSPPLLLCYQLAQLGAFYHQLVSRILGPGAALSVTLAGCRDMARRAFFDRLRAAGDRPLRAPPPPAADLAPPPQVAVALGVLADVVAAHEGAIGAAPGGGEGEDGEDGGFGAVLGAVLDPLLEMCRRSSEALRPDSGARLDDGPGHADPSAQHAFMLNCVAAVQAALAPHACCAARGAALAGTAEELMRQLARGEVARLLGRSGLAEIAERMRLYRASGGTSGPLASDPALSLHVVSDALRSFFALISSADALPEFRLVQQPRLRGEAVARVASSLAEAYELVYSTLADPASGYVEAGGAAGVKHTPAQVRTVLGVVGG</sequence>
<feature type="region of interest" description="Disordered" evidence="10">
    <location>
        <begin position="302"/>
        <end position="335"/>
    </location>
</feature>
<dbReference type="PANTHER" id="PTHR21506">
    <property type="entry name" value="COMPONENT OF OLIGOMERIC GOLGI COMPLEX 6"/>
    <property type="match status" value="1"/>
</dbReference>
<keyword evidence="4 9" id="KW-0813">Transport</keyword>
<feature type="domain" description="Conserved Oligomeric Golgi complex subunit 6 C-terminal" evidence="12">
    <location>
        <begin position="175"/>
        <end position="680"/>
    </location>
</feature>
<comment type="subunit">
    <text evidence="9">Component of the conserved oligomeric Golgi complex.</text>
</comment>
<proteinExistence type="inferred from homology"/>
<keyword evidence="6 9" id="KW-0333">Golgi apparatus</keyword>
<feature type="domain" description="Conserved oligomeric complex COG6 N-terminal" evidence="11">
    <location>
        <begin position="33"/>
        <end position="145"/>
    </location>
</feature>
<comment type="function">
    <text evidence="9">Required for normal Golgi function.</text>
</comment>
<evidence type="ECO:0000256" key="6">
    <source>
        <dbReference type="ARBA" id="ARBA00023034"/>
    </source>
</evidence>
<dbReference type="Pfam" id="PF20653">
    <property type="entry name" value="COG6_C"/>
    <property type="match status" value="1"/>
</dbReference>
<dbReference type="GO" id="GO:0006891">
    <property type="term" value="P:intra-Golgi vesicle-mediated transport"/>
    <property type="evidence" value="ECO:0007669"/>
    <property type="project" value="UniProtKB-UniRule"/>
</dbReference>
<evidence type="ECO:0000259" key="11">
    <source>
        <dbReference type="Pfam" id="PF06419"/>
    </source>
</evidence>
<dbReference type="InterPro" id="IPR010490">
    <property type="entry name" value="COG6"/>
</dbReference>
<evidence type="ECO:0000256" key="2">
    <source>
        <dbReference type="ARBA" id="ARBA00011023"/>
    </source>
</evidence>
<keyword evidence="7 9" id="KW-0472">Membrane</keyword>
<evidence type="ECO:0000256" key="8">
    <source>
        <dbReference type="ARBA" id="ARBA00031348"/>
    </source>
</evidence>
<dbReference type="InterPro" id="IPR048368">
    <property type="entry name" value="COG6_N"/>
</dbReference>
<dbReference type="Proteomes" id="UP000247498">
    <property type="component" value="Unassembled WGS sequence"/>
</dbReference>
<dbReference type="GO" id="GO:0015031">
    <property type="term" value="P:protein transport"/>
    <property type="evidence" value="ECO:0007669"/>
    <property type="project" value="UniProtKB-KW"/>
</dbReference>
<dbReference type="EMBL" id="BDRX01000061">
    <property type="protein sequence ID" value="GBF95228.1"/>
    <property type="molecule type" value="Genomic_DNA"/>
</dbReference>
<accession>A0A2V0P5U2</accession>
<reference evidence="13 14" key="1">
    <citation type="journal article" date="2018" name="Sci. Rep.">
        <title>Raphidocelis subcapitata (=Pseudokirchneriella subcapitata) provides an insight into genome evolution and environmental adaptations in the Sphaeropleales.</title>
        <authorList>
            <person name="Suzuki S."/>
            <person name="Yamaguchi H."/>
            <person name="Nakajima N."/>
            <person name="Kawachi M."/>
        </authorList>
    </citation>
    <scope>NUCLEOTIDE SEQUENCE [LARGE SCALE GENOMIC DNA]</scope>
    <source>
        <strain evidence="13 14">NIES-35</strain>
    </source>
</reference>
<evidence type="ECO:0000256" key="9">
    <source>
        <dbReference type="RuleBase" id="RU365075"/>
    </source>
</evidence>
<evidence type="ECO:0000256" key="4">
    <source>
        <dbReference type="ARBA" id="ARBA00022448"/>
    </source>
</evidence>
<evidence type="ECO:0000313" key="14">
    <source>
        <dbReference type="Proteomes" id="UP000247498"/>
    </source>
</evidence>
<dbReference type="OrthoDB" id="272987at2759"/>
<dbReference type="GO" id="GO:0000139">
    <property type="term" value="C:Golgi membrane"/>
    <property type="evidence" value="ECO:0007669"/>
    <property type="project" value="UniProtKB-SubCell"/>
</dbReference>
<evidence type="ECO:0000313" key="13">
    <source>
        <dbReference type="EMBL" id="GBF95228.1"/>
    </source>
</evidence>
<dbReference type="AlphaFoldDB" id="A0A2V0P5U2"/>
<name>A0A2V0P5U2_9CHLO</name>
<comment type="similarity">
    <text evidence="2 9">Belongs to the COG6 family.</text>
</comment>
<evidence type="ECO:0000259" key="12">
    <source>
        <dbReference type="Pfam" id="PF20653"/>
    </source>
</evidence>
<dbReference type="InterPro" id="IPR048369">
    <property type="entry name" value="COG6_C"/>
</dbReference>
<dbReference type="STRING" id="307507.A0A2V0P5U2"/>
<dbReference type="Pfam" id="PF06419">
    <property type="entry name" value="COG6_N"/>
    <property type="match status" value="1"/>
</dbReference>
<protein>
    <recommendedName>
        <fullName evidence="3 9">Conserved oligomeric Golgi complex subunit 6</fullName>
        <shortName evidence="9">COG complex subunit 6</shortName>
    </recommendedName>
    <alternativeName>
        <fullName evidence="8 9">Component of oligomeric Golgi complex 6</fullName>
    </alternativeName>
</protein>
<dbReference type="SMART" id="SM01087">
    <property type="entry name" value="COG6"/>
    <property type="match status" value="1"/>
</dbReference>